<evidence type="ECO:0000313" key="9">
    <source>
        <dbReference type="EMBL" id="AJC11416.1"/>
    </source>
</evidence>
<evidence type="ECO:0000313" key="10">
    <source>
        <dbReference type="Proteomes" id="UP000031121"/>
    </source>
</evidence>
<accession>A0A0A8B1Q2</accession>
<dbReference type="HOGENOM" id="CLU_107073_0_0_11"/>
<dbReference type="SUPFAM" id="SSF48695">
    <property type="entry name" value="Multiheme cytochromes"/>
    <property type="match status" value="1"/>
</dbReference>
<dbReference type="Gene3D" id="1.10.3820.10">
    <property type="entry name" value="Di-heme elbow motif domain"/>
    <property type="match status" value="1"/>
</dbReference>
<keyword evidence="6" id="KW-0408">Iron</keyword>
<dbReference type="Pfam" id="PF14537">
    <property type="entry name" value="Cytochrom_c3_2"/>
    <property type="match status" value="1"/>
</dbReference>
<keyword evidence="7" id="KW-0472">Membrane</keyword>
<sequence>MDENNNVEPAPKKPKKNRLVILGVVAVVVVALGIGFWQWHNTAGFCSAICHTPMDEYYDTWANGTTDRMGNAVSNPNGMLAYAHANYDEAGNAVEHGAGMQCMGCHVPTISEQVSEAAAWVSGNYEYPLEAHTLDDLVAARGLEDSTQFCINSGCHSDLQEKSAFVQSTAAIDAKRNPHSMPHGDVACTECHHGHTVSVNYCTNCHNDSVVPDGWMNAKDYKKLMGSSK</sequence>
<dbReference type="Proteomes" id="UP000031121">
    <property type="component" value="Chromosome"/>
</dbReference>
<dbReference type="GO" id="GO:0030313">
    <property type="term" value="C:cell envelope"/>
    <property type="evidence" value="ECO:0007669"/>
    <property type="project" value="UniProtKB-SubCell"/>
</dbReference>
<dbReference type="Gene3D" id="1.10.1130.10">
    <property type="entry name" value="Flavocytochrome C3, Chain A"/>
    <property type="match status" value="1"/>
</dbReference>
<evidence type="ECO:0000256" key="7">
    <source>
        <dbReference type="SAM" id="Phobius"/>
    </source>
</evidence>
<keyword evidence="2" id="KW-0813">Transport</keyword>
<dbReference type="KEGG" id="cbac:JI75_00560"/>
<evidence type="ECO:0000256" key="3">
    <source>
        <dbReference type="ARBA" id="ARBA00022617"/>
    </source>
</evidence>
<name>A0A0A8B1Q2_9ACTN</name>
<evidence type="ECO:0000256" key="6">
    <source>
        <dbReference type="ARBA" id="ARBA00023004"/>
    </source>
</evidence>
<dbReference type="RefSeq" id="WP_039687967.1">
    <property type="nucleotide sequence ID" value="NZ_CP009302.1"/>
</dbReference>
<evidence type="ECO:0000259" key="8">
    <source>
        <dbReference type="Pfam" id="PF14537"/>
    </source>
</evidence>
<feature type="transmembrane region" description="Helical" evidence="7">
    <location>
        <begin position="19"/>
        <end position="39"/>
    </location>
</feature>
<evidence type="ECO:0000256" key="4">
    <source>
        <dbReference type="ARBA" id="ARBA00022723"/>
    </source>
</evidence>
<keyword evidence="4" id="KW-0479">Metal-binding</keyword>
<dbReference type="AlphaFoldDB" id="A0A0A8B1Q2"/>
<dbReference type="OrthoDB" id="5397337at2"/>
<dbReference type="InterPro" id="IPR012286">
    <property type="entry name" value="Tetrahaem_cytochrome"/>
</dbReference>
<feature type="domain" description="Tetrahaem cytochrome" evidence="8">
    <location>
        <begin position="98"/>
        <end position="207"/>
    </location>
</feature>
<keyword evidence="10" id="KW-1185">Reference proteome</keyword>
<keyword evidence="7" id="KW-0812">Transmembrane</keyword>
<reference evidence="9 10" key="2">
    <citation type="journal article" date="2015" name="Genome Announc.">
        <title>Complete Genome Sequence of Coriobacteriaceae Strain 68-1-3, a Novel Mucus-Degrading Isolate from the Swine Intestinal Tract.</title>
        <authorList>
            <person name="Looft T."/>
            <person name="Bayles D.O."/>
            <person name="Alt D.P."/>
            <person name="Stanton T.B."/>
        </authorList>
    </citation>
    <scope>NUCLEOTIDE SEQUENCE [LARGE SCALE GENOMIC DNA]</scope>
    <source>
        <strain evidence="9 10">68-1-3</strain>
    </source>
</reference>
<keyword evidence="3" id="KW-0349">Heme</keyword>
<organism evidence="9 10">
    <name type="scientific">Berryella intestinalis</name>
    <dbReference type="NCBI Taxonomy" id="1531429"/>
    <lineage>
        <taxon>Bacteria</taxon>
        <taxon>Bacillati</taxon>
        <taxon>Actinomycetota</taxon>
        <taxon>Coriobacteriia</taxon>
        <taxon>Eggerthellales</taxon>
        <taxon>Eggerthellaceae</taxon>
        <taxon>Berryella</taxon>
    </lineage>
</organism>
<comment type="subcellular location">
    <subcellularLocation>
        <location evidence="1">Cell envelope</location>
    </subcellularLocation>
</comment>
<keyword evidence="7" id="KW-1133">Transmembrane helix</keyword>
<reference evidence="10" key="1">
    <citation type="submission" date="2014-08" db="EMBL/GenBank/DDBJ databases">
        <title>Coriobacteriaceae sp. complete genome.</title>
        <authorList>
            <person name="Looft T."/>
            <person name="Bayles D.O."/>
            <person name="Stanton T.B."/>
        </authorList>
    </citation>
    <scope>NUCLEOTIDE SEQUENCE [LARGE SCALE GENOMIC DNA]</scope>
    <source>
        <strain evidence="10">68-1-3</strain>
    </source>
</reference>
<keyword evidence="5" id="KW-0249">Electron transport</keyword>
<dbReference type="InterPro" id="IPR038266">
    <property type="entry name" value="NapC/NirT_cytc_sf"/>
</dbReference>
<evidence type="ECO:0000256" key="1">
    <source>
        <dbReference type="ARBA" id="ARBA00004196"/>
    </source>
</evidence>
<proteinExistence type="predicted"/>
<evidence type="ECO:0000256" key="2">
    <source>
        <dbReference type="ARBA" id="ARBA00022448"/>
    </source>
</evidence>
<gene>
    <name evidence="9" type="ORF">JI75_00560</name>
</gene>
<dbReference type="GO" id="GO:0046872">
    <property type="term" value="F:metal ion binding"/>
    <property type="evidence" value="ECO:0007669"/>
    <property type="project" value="UniProtKB-KW"/>
</dbReference>
<dbReference type="InterPro" id="IPR036280">
    <property type="entry name" value="Multihaem_cyt_sf"/>
</dbReference>
<dbReference type="EMBL" id="CP009302">
    <property type="protein sequence ID" value="AJC11416.1"/>
    <property type="molecule type" value="Genomic_DNA"/>
</dbReference>
<evidence type="ECO:0000256" key="5">
    <source>
        <dbReference type="ARBA" id="ARBA00022982"/>
    </source>
</evidence>
<protein>
    <recommendedName>
        <fullName evidence="8">Tetrahaem cytochrome domain-containing protein</fullName>
    </recommendedName>
</protein>